<dbReference type="EMBL" id="JADNYJ010001077">
    <property type="protein sequence ID" value="KAF8867507.1"/>
    <property type="molecule type" value="Genomic_DNA"/>
</dbReference>
<accession>A0A9P5N8B8</accession>
<name>A0A9P5N8B8_GYMJU</name>
<evidence type="ECO:0000313" key="1">
    <source>
        <dbReference type="EMBL" id="KAF8867507.1"/>
    </source>
</evidence>
<evidence type="ECO:0000313" key="2">
    <source>
        <dbReference type="Proteomes" id="UP000724874"/>
    </source>
</evidence>
<dbReference type="OrthoDB" id="3060906at2759"/>
<comment type="caution">
    <text evidence="1">The sequence shown here is derived from an EMBL/GenBank/DDBJ whole genome shotgun (WGS) entry which is preliminary data.</text>
</comment>
<protein>
    <submittedName>
        <fullName evidence="1">Uncharacterized protein</fullName>
    </submittedName>
</protein>
<organism evidence="1 2">
    <name type="scientific">Gymnopilus junonius</name>
    <name type="common">Spectacular rustgill mushroom</name>
    <name type="synonym">Gymnopilus spectabilis subsp. junonius</name>
    <dbReference type="NCBI Taxonomy" id="109634"/>
    <lineage>
        <taxon>Eukaryota</taxon>
        <taxon>Fungi</taxon>
        <taxon>Dikarya</taxon>
        <taxon>Basidiomycota</taxon>
        <taxon>Agaricomycotina</taxon>
        <taxon>Agaricomycetes</taxon>
        <taxon>Agaricomycetidae</taxon>
        <taxon>Agaricales</taxon>
        <taxon>Agaricineae</taxon>
        <taxon>Hymenogastraceae</taxon>
        <taxon>Gymnopilus</taxon>
    </lineage>
</organism>
<gene>
    <name evidence="1" type="ORF">CPB84DRAFT_1757322</name>
</gene>
<dbReference type="Proteomes" id="UP000724874">
    <property type="component" value="Unassembled WGS sequence"/>
</dbReference>
<sequence>MSNIPFASAFENVKEFLQDQQETPMAAIYNFYQFFSSICSNEVNKEWFTPTDALGHELSFEGCLVQLDDIKRMHNGILKEYNAFIKDKLFFGEDVPSDFYPVFEIEDLVDNVQNHSPGYTFIDDPHNSLDKFCKSYRWWLLSDPDRAKKFVYYHDGQLVLKPLPCLQLLHHLKEAWCMLVPQAAASSGAQSLIAISE</sequence>
<reference evidence="1" key="1">
    <citation type="submission" date="2020-11" db="EMBL/GenBank/DDBJ databases">
        <authorList>
            <consortium name="DOE Joint Genome Institute"/>
            <person name="Ahrendt S."/>
            <person name="Riley R."/>
            <person name="Andreopoulos W."/>
            <person name="LaButti K."/>
            <person name="Pangilinan J."/>
            <person name="Ruiz-duenas F.J."/>
            <person name="Barrasa J.M."/>
            <person name="Sanchez-Garcia M."/>
            <person name="Camarero S."/>
            <person name="Miyauchi S."/>
            <person name="Serrano A."/>
            <person name="Linde D."/>
            <person name="Babiker R."/>
            <person name="Drula E."/>
            <person name="Ayuso-Fernandez I."/>
            <person name="Pacheco R."/>
            <person name="Padilla G."/>
            <person name="Ferreira P."/>
            <person name="Barriuso J."/>
            <person name="Kellner H."/>
            <person name="Castanera R."/>
            <person name="Alfaro M."/>
            <person name="Ramirez L."/>
            <person name="Pisabarro A.G."/>
            <person name="Kuo A."/>
            <person name="Tritt A."/>
            <person name="Lipzen A."/>
            <person name="He G."/>
            <person name="Yan M."/>
            <person name="Ng V."/>
            <person name="Cullen D."/>
            <person name="Martin F."/>
            <person name="Rosso M.-N."/>
            <person name="Henrissat B."/>
            <person name="Hibbett D."/>
            <person name="Martinez A.T."/>
            <person name="Grigoriev I.V."/>
        </authorList>
    </citation>
    <scope>NUCLEOTIDE SEQUENCE</scope>
    <source>
        <strain evidence="1">AH 44721</strain>
    </source>
</reference>
<proteinExistence type="predicted"/>
<keyword evidence="2" id="KW-1185">Reference proteome</keyword>
<dbReference type="AlphaFoldDB" id="A0A9P5N8B8"/>